<gene>
    <name evidence="1" type="ORF">DY000_02024677</name>
</gene>
<dbReference type="Proteomes" id="UP000266723">
    <property type="component" value="Unassembled WGS sequence"/>
</dbReference>
<keyword evidence="2" id="KW-1185">Reference proteome</keyword>
<organism evidence="1 2">
    <name type="scientific">Brassica cretica</name>
    <name type="common">Mustard</name>
    <dbReference type="NCBI Taxonomy" id="69181"/>
    <lineage>
        <taxon>Eukaryota</taxon>
        <taxon>Viridiplantae</taxon>
        <taxon>Streptophyta</taxon>
        <taxon>Embryophyta</taxon>
        <taxon>Tracheophyta</taxon>
        <taxon>Spermatophyta</taxon>
        <taxon>Magnoliopsida</taxon>
        <taxon>eudicotyledons</taxon>
        <taxon>Gunneridae</taxon>
        <taxon>Pentapetalae</taxon>
        <taxon>rosids</taxon>
        <taxon>malvids</taxon>
        <taxon>Brassicales</taxon>
        <taxon>Brassicaceae</taxon>
        <taxon>Brassiceae</taxon>
        <taxon>Brassica</taxon>
    </lineage>
</organism>
<dbReference type="EMBL" id="QGKV02000299">
    <property type="protein sequence ID" value="KAF3590359.1"/>
    <property type="molecule type" value="Genomic_DNA"/>
</dbReference>
<accession>A0ABQ7E0C0</accession>
<evidence type="ECO:0008006" key="3">
    <source>
        <dbReference type="Google" id="ProtNLM"/>
    </source>
</evidence>
<evidence type="ECO:0000313" key="1">
    <source>
        <dbReference type="EMBL" id="KAF3590359.1"/>
    </source>
</evidence>
<protein>
    <recommendedName>
        <fullName evidence="3">Glyoxalase/fosfomycin resistance/dioxygenase domain-containing protein</fullName>
    </recommendedName>
</protein>
<sequence>MICRAMDFSSKGSLQLQLLVKATQIDAAIDFYTNVFGALVVNNFTNLNGHLVYELQR</sequence>
<comment type="caution">
    <text evidence="1">The sequence shown here is derived from an EMBL/GenBank/DDBJ whole genome shotgun (WGS) entry which is preliminary data.</text>
</comment>
<proteinExistence type="predicted"/>
<name>A0ABQ7E0C0_BRACR</name>
<reference evidence="1 2" key="1">
    <citation type="journal article" date="2020" name="BMC Genomics">
        <title>Intraspecific diversification of the crop wild relative Brassica cretica Lam. using demographic model selection.</title>
        <authorList>
            <person name="Kioukis A."/>
            <person name="Michalopoulou V.A."/>
            <person name="Briers L."/>
            <person name="Pirintsos S."/>
            <person name="Studholme D.J."/>
            <person name="Pavlidis P."/>
            <person name="Sarris P.F."/>
        </authorList>
    </citation>
    <scope>NUCLEOTIDE SEQUENCE [LARGE SCALE GENOMIC DNA]</scope>
    <source>
        <strain evidence="2">cv. PFS-1207/04</strain>
    </source>
</reference>
<evidence type="ECO:0000313" key="2">
    <source>
        <dbReference type="Proteomes" id="UP000266723"/>
    </source>
</evidence>